<gene>
    <name evidence="8" type="ORF">ACFSYJ_16765</name>
</gene>
<dbReference type="Gene3D" id="3.40.50.2000">
    <property type="entry name" value="Glycogen Phosphorylase B"/>
    <property type="match status" value="2"/>
</dbReference>
<dbReference type="InterPro" id="IPR050426">
    <property type="entry name" value="Glycosyltransferase_28"/>
</dbReference>
<dbReference type="InterPro" id="IPR048284">
    <property type="entry name" value="EryCIII-like_N"/>
</dbReference>
<evidence type="ECO:0000256" key="2">
    <source>
        <dbReference type="ARBA" id="ARBA00022676"/>
    </source>
</evidence>
<keyword evidence="9" id="KW-1185">Reference proteome</keyword>
<keyword evidence="4" id="KW-0045">Antibiotic biosynthesis</keyword>
<dbReference type="PANTHER" id="PTHR48050:SF13">
    <property type="entry name" value="STEROL 3-BETA-GLUCOSYLTRANSFERASE UGT80A2"/>
    <property type="match status" value="1"/>
</dbReference>
<dbReference type="RefSeq" id="WP_345398101.1">
    <property type="nucleotide sequence ID" value="NZ_BAABHG010000009.1"/>
</dbReference>
<evidence type="ECO:0000256" key="3">
    <source>
        <dbReference type="ARBA" id="ARBA00022679"/>
    </source>
</evidence>
<comment type="similarity">
    <text evidence="1">Belongs to the glycosyltransferase 28 family.</text>
</comment>
<evidence type="ECO:0000313" key="8">
    <source>
        <dbReference type="EMBL" id="MFD2460265.1"/>
    </source>
</evidence>
<keyword evidence="3" id="KW-0808">Transferase</keyword>
<dbReference type="InterPro" id="IPR010610">
    <property type="entry name" value="EryCIII-like_C"/>
</dbReference>
<dbReference type="InterPro" id="IPR002213">
    <property type="entry name" value="UDP_glucos_trans"/>
</dbReference>
<dbReference type="InterPro" id="IPR030953">
    <property type="entry name" value="Glycosyl_450act"/>
</dbReference>
<evidence type="ECO:0000313" key="9">
    <source>
        <dbReference type="Proteomes" id="UP001597419"/>
    </source>
</evidence>
<dbReference type="SUPFAM" id="SSF53756">
    <property type="entry name" value="UDP-Glycosyltransferase/glycogen phosphorylase"/>
    <property type="match status" value="1"/>
</dbReference>
<reference evidence="9" key="1">
    <citation type="journal article" date="2019" name="Int. J. Syst. Evol. Microbiol.">
        <title>The Global Catalogue of Microorganisms (GCM) 10K type strain sequencing project: providing services to taxonomists for standard genome sequencing and annotation.</title>
        <authorList>
            <consortium name="The Broad Institute Genomics Platform"/>
            <consortium name="The Broad Institute Genome Sequencing Center for Infectious Disease"/>
            <person name="Wu L."/>
            <person name="Ma J."/>
        </authorList>
    </citation>
    <scope>NUCLEOTIDE SEQUENCE [LARGE SCALE GENOMIC DNA]</scope>
    <source>
        <strain evidence="9">CGMCC 4.7643</strain>
    </source>
</reference>
<dbReference type="Pfam" id="PF21036">
    <property type="entry name" value="EryCIII-like_N"/>
    <property type="match status" value="1"/>
</dbReference>
<dbReference type="EMBL" id="JBHUKU010000008">
    <property type="protein sequence ID" value="MFD2460265.1"/>
    <property type="molecule type" value="Genomic_DNA"/>
</dbReference>
<evidence type="ECO:0000259" key="7">
    <source>
        <dbReference type="Pfam" id="PF21036"/>
    </source>
</evidence>
<keyword evidence="2" id="KW-0328">Glycosyltransferase</keyword>
<dbReference type="PANTHER" id="PTHR48050">
    <property type="entry name" value="STEROL 3-BETA-GLUCOSYLTRANSFERASE"/>
    <property type="match status" value="1"/>
</dbReference>
<evidence type="ECO:0000259" key="6">
    <source>
        <dbReference type="Pfam" id="PF06722"/>
    </source>
</evidence>
<evidence type="ECO:0000256" key="4">
    <source>
        <dbReference type="ARBA" id="ARBA00023194"/>
    </source>
</evidence>
<name>A0ABW5GHC2_9PSEU</name>
<comment type="caution">
    <text evidence="8">The sequence shown here is derived from an EMBL/GenBank/DDBJ whole genome shotgun (WGS) entry which is preliminary data.</text>
</comment>
<organism evidence="8 9">
    <name type="scientific">Amycolatopsis samaneae</name>
    <dbReference type="NCBI Taxonomy" id="664691"/>
    <lineage>
        <taxon>Bacteria</taxon>
        <taxon>Bacillati</taxon>
        <taxon>Actinomycetota</taxon>
        <taxon>Actinomycetes</taxon>
        <taxon>Pseudonocardiales</taxon>
        <taxon>Pseudonocardiaceae</taxon>
        <taxon>Amycolatopsis</taxon>
    </lineage>
</organism>
<accession>A0ABW5GHC2</accession>
<protein>
    <submittedName>
        <fullName evidence="8">Activator-dependent family glycosyltransferase</fullName>
    </submittedName>
</protein>
<dbReference type="NCBIfam" id="TIGR04516">
    <property type="entry name" value="glycosyl_450act"/>
    <property type="match status" value="1"/>
</dbReference>
<feature type="domain" description="Erythromycin biosynthesis protein CIII-like N-terminal" evidence="7">
    <location>
        <begin position="22"/>
        <end position="251"/>
    </location>
</feature>
<dbReference type="Pfam" id="PF06722">
    <property type="entry name" value="EryCIII-like_C"/>
    <property type="match status" value="1"/>
</dbReference>
<proteinExistence type="inferred from homology"/>
<sequence>MRVLLTTFPEKTFFYHLVPLAWALRTAGHEVRVACPPKFAPIVTQAGLTAVPVGPDRDFWRITEAMAGGTESMRAGIMPPYDAFDDPSKQNLDYLRPGLTEAVRGWHRVSNFPIIAGLVEFAQAWRPDLVIWEPLSQAGAIAARACGAAHARMLWSVDLFGGVRDHYLRLQDTEPDPYEEWFSSYGRKYGFEFGEDMVTGDFTLDHIPAGLQIEAELPYLRFRYVPYGGPAEVPDWLKRPSERPRIAFTMGLSATEIFHGYHLPLSDVLGALSEMDVEVVATVAPAEQEKLGSVPDNVRLVSYVPLHALAPTCAAAVHHAGLGTFATFARAGVPQLCVPHHLDEPMFAAGIARAGAGIDLREPTVETIGASVRRLLDDPAFGTGAASLRSEMDALPSPNEIVPELEDRTAKYRAR</sequence>
<evidence type="ECO:0000256" key="1">
    <source>
        <dbReference type="ARBA" id="ARBA00006962"/>
    </source>
</evidence>
<dbReference type="Proteomes" id="UP001597419">
    <property type="component" value="Unassembled WGS sequence"/>
</dbReference>
<feature type="domain" description="Erythromycin biosynthesis protein CIII-like C-terminal" evidence="6">
    <location>
        <begin position="267"/>
        <end position="406"/>
    </location>
</feature>
<feature type="compositionally biased region" description="Basic and acidic residues" evidence="5">
    <location>
        <begin position="405"/>
        <end position="415"/>
    </location>
</feature>
<evidence type="ECO:0000256" key="5">
    <source>
        <dbReference type="SAM" id="MobiDB-lite"/>
    </source>
</evidence>
<feature type="region of interest" description="Disordered" evidence="5">
    <location>
        <begin position="395"/>
        <end position="415"/>
    </location>
</feature>
<dbReference type="CDD" id="cd03784">
    <property type="entry name" value="GT1_Gtf-like"/>
    <property type="match status" value="1"/>
</dbReference>